<feature type="binding site" evidence="2">
    <location>
        <position position="510"/>
    </location>
    <ligand>
        <name>Ca(2+)</name>
        <dbReference type="ChEBI" id="CHEBI:29108"/>
    </ligand>
</feature>
<proteinExistence type="inferred from homology"/>
<dbReference type="InterPro" id="IPR014756">
    <property type="entry name" value="Ig_E-set"/>
</dbReference>
<evidence type="ECO:0000313" key="5">
    <source>
        <dbReference type="Proteomes" id="UP000298663"/>
    </source>
</evidence>
<dbReference type="SUPFAM" id="SSF81296">
    <property type="entry name" value="E set domains"/>
    <property type="match status" value="1"/>
</dbReference>
<dbReference type="InterPro" id="IPR038765">
    <property type="entry name" value="Papain-like_cys_pep_sf"/>
</dbReference>
<evidence type="ECO:0000313" key="4">
    <source>
        <dbReference type="EMBL" id="TKR94364.1"/>
    </source>
</evidence>
<sequence length="790" mass="92098">MANRSRSYSKSRNFDDWRNRTDGYGVPNRNYESLRVTEVDVMQVENSEKSKTTEFRMILRREKCLVLRRGMPFKFRISFDRTFDRKADEIGIVFTTGNRPRPENRSKVRLDFKAGETYSLNNWHASIITCRGNNIEVEVESEVDAIVGSWSFKILELKKGEMRRELYNYKGTMYMLFNPYHSDDPVYMEDKENLHMHFLKQSGHIYQETKSDEKRLVTKQPWHFEQFHEDVLEGTVSALMRFWAANYDGHERLRDEDRSDPVKVARELTYIIGETVILGKWGGPYSDGKAPLSWTGSVKILQEHHRTNQQVKYGQCWVFAGVLTSMLRTLGIPSRVVSNFNSAIDLNGDLLVTEKRVFDRSTGYVVDSENSEKSWNFHVWSEAWMRRRDLVRQYQNRYDGWQALSGTPEKPSEDCPVKNGSCHRCGPVPVAALRESNLTVPYDAAYMYAGVNADHQILFYTKNKWGHEELQERKVDKHRYGQLIVTDSQDGKSIDITNLYKPTENDKDLERQGYEEAKRSLGLKLDHQRGGRGRRSVDHFVDHFFREGPKQMEERERREREERIPKDVDFETAASGTIEIGDDIKWTLTMHNNSFEKRTVKITADGSFIMYRNRTFGTFFDSKFTVVIPPKDSKTVNLDIPYDSFESHLGKHWLMSMSLFAFVEETMQMCQDQKPCRVLEPKLLIDTLDTVEVGFETLLKIIIKNPYKHRELTDCVIELHAFDLDMPPVLYLKDSIARGQEIVVETTFTPTWEKEKETFLIVTFVSNELQYIKASKEIEIVGGRGNGRGY</sequence>
<comment type="caution">
    <text evidence="4">The sequence shown here is derived from an EMBL/GenBank/DDBJ whole genome shotgun (WGS) entry which is preliminary data.</text>
</comment>
<dbReference type="Gene3D" id="2.60.40.10">
    <property type="entry name" value="Immunoglobulins"/>
    <property type="match status" value="3"/>
</dbReference>
<accession>A0A4U5PE93</accession>
<keyword evidence="2" id="KW-0479">Metal-binding</keyword>
<reference evidence="4 5" key="2">
    <citation type="journal article" date="2019" name="G3 (Bethesda)">
        <title>Hybrid Assembly of the Genome of the Entomopathogenic Nematode Steinernema carpocapsae Identifies the X-Chromosome.</title>
        <authorList>
            <person name="Serra L."/>
            <person name="Macchietto M."/>
            <person name="Macias-Munoz A."/>
            <person name="McGill C.J."/>
            <person name="Rodriguez I.M."/>
            <person name="Rodriguez B."/>
            <person name="Murad R."/>
            <person name="Mortazavi A."/>
        </authorList>
    </citation>
    <scope>NUCLEOTIDE SEQUENCE [LARGE SCALE GENOMIC DNA]</scope>
    <source>
        <strain evidence="4 5">ALL</strain>
    </source>
</reference>
<keyword evidence="5" id="KW-1185">Reference proteome</keyword>
<dbReference type="InterPro" id="IPR001102">
    <property type="entry name" value="Transglutaminase_N"/>
</dbReference>
<feature type="binding site" evidence="2">
    <location>
        <position position="452"/>
    </location>
    <ligand>
        <name>Ca(2+)</name>
        <dbReference type="ChEBI" id="CHEBI:29108"/>
    </ligand>
</feature>
<dbReference type="Pfam" id="PF00868">
    <property type="entry name" value="Transglut_N"/>
    <property type="match status" value="1"/>
</dbReference>
<dbReference type="GO" id="GO:0046872">
    <property type="term" value="F:metal ion binding"/>
    <property type="evidence" value="ECO:0007669"/>
    <property type="project" value="UniProtKB-KW"/>
</dbReference>
<dbReference type="OrthoDB" id="437511at2759"/>
<evidence type="ECO:0000256" key="1">
    <source>
        <dbReference type="ARBA" id="ARBA00005968"/>
    </source>
</evidence>
<dbReference type="InterPro" id="IPR050779">
    <property type="entry name" value="Transglutaminase"/>
</dbReference>
<dbReference type="Proteomes" id="UP000298663">
    <property type="component" value="Unassembled WGS sequence"/>
</dbReference>
<gene>
    <name evidence="4" type="ORF">L596_008655</name>
</gene>
<dbReference type="InterPro" id="IPR013783">
    <property type="entry name" value="Ig-like_fold"/>
</dbReference>
<organism evidence="4 5">
    <name type="scientific">Steinernema carpocapsae</name>
    <name type="common">Entomopathogenic nematode</name>
    <dbReference type="NCBI Taxonomy" id="34508"/>
    <lineage>
        <taxon>Eukaryota</taxon>
        <taxon>Metazoa</taxon>
        <taxon>Ecdysozoa</taxon>
        <taxon>Nematoda</taxon>
        <taxon>Chromadorea</taxon>
        <taxon>Rhabditida</taxon>
        <taxon>Tylenchina</taxon>
        <taxon>Panagrolaimomorpha</taxon>
        <taxon>Strongyloidoidea</taxon>
        <taxon>Steinernematidae</taxon>
        <taxon>Steinernema</taxon>
    </lineage>
</organism>
<dbReference type="SUPFAM" id="SSF49309">
    <property type="entry name" value="Transglutaminase, two C-terminal domains"/>
    <property type="match status" value="2"/>
</dbReference>
<dbReference type="EMBL" id="AZBU02000002">
    <property type="protein sequence ID" value="TKR94364.1"/>
    <property type="molecule type" value="Genomic_DNA"/>
</dbReference>
<dbReference type="InterPro" id="IPR002931">
    <property type="entry name" value="Transglutaminase-like"/>
</dbReference>
<dbReference type="SUPFAM" id="SSF54001">
    <property type="entry name" value="Cysteine proteinases"/>
    <property type="match status" value="1"/>
</dbReference>
<evidence type="ECO:0000259" key="3">
    <source>
        <dbReference type="SMART" id="SM00460"/>
    </source>
</evidence>
<name>A0A4U5PE93_STECR</name>
<dbReference type="Pfam" id="PF01841">
    <property type="entry name" value="Transglut_core"/>
    <property type="match status" value="1"/>
</dbReference>
<dbReference type="SMART" id="SM00460">
    <property type="entry name" value="TGc"/>
    <property type="match status" value="1"/>
</dbReference>
<dbReference type="AlphaFoldDB" id="A0A4U5PE93"/>
<dbReference type="GO" id="GO:0003810">
    <property type="term" value="F:protein-glutamine gamma-glutamyltransferase activity"/>
    <property type="evidence" value="ECO:0007669"/>
    <property type="project" value="InterPro"/>
</dbReference>
<dbReference type="InterPro" id="IPR036985">
    <property type="entry name" value="Transglutaminase-like_sf"/>
</dbReference>
<keyword evidence="2" id="KW-0106">Calcium</keyword>
<feature type="binding site" evidence="2">
    <location>
        <position position="454"/>
    </location>
    <ligand>
        <name>Ca(2+)</name>
        <dbReference type="ChEBI" id="CHEBI:29108"/>
    </ligand>
</feature>
<comment type="similarity">
    <text evidence="1">Belongs to the transglutaminase superfamily. Transglutaminase family.</text>
</comment>
<dbReference type="PANTHER" id="PTHR11590:SF81">
    <property type="entry name" value="PROTEIN-GLUTAMINE GAMMA-GLUTAMYLTRANSFERASE K-LIKE ISOFORM X4"/>
    <property type="match status" value="1"/>
</dbReference>
<comment type="cofactor">
    <cofactor evidence="2">
        <name>Ca(2+)</name>
        <dbReference type="ChEBI" id="CHEBI:29108"/>
    </cofactor>
    <text evidence="2">Binds 1 Ca(2+) ion per subunit.</text>
</comment>
<dbReference type="PANTHER" id="PTHR11590">
    <property type="entry name" value="PROTEIN-GLUTAMINE GAMMA-GLUTAMYLTRANSFERASE"/>
    <property type="match status" value="1"/>
</dbReference>
<dbReference type="InterPro" id="IPR023608">
    <property type="entry name" value="Transglutaminase_animal"/>
</dbReference>
<reference evidence="4 5" key="1">
    <citation type="journal article" date="2015" name="Genome Biol.">
        <title>Comparative genomics of Steinernema reveals deeply conserved gene regulatory networks.</title>
        <authorList>
            <person name="Dillman A.R."/>
            <person name="Macchietto M."/>
            <person name="Porter C.F."/>
            <person name="Rogers A."/>
            <person name="Williams B."/>
            <person name="Antoshechkin I."/>
            <person name="Lee M.M."/>
            <person name="Goodwin Z."/>
            <person name="Lu X."/>
            <person name="Lewis E.E."/>
            <person name="Goodrich-Blair H."/>
            <person name="Stock S.P."/>
            <person name="Adams B.J."/>
            <person name="Sternberg P.W."/>
            <person name="Mortazavi A."/>
        </authorList>
    </citation>
    <scope>NUCLEOTIDE SEQUENCE [LARGE SCALE GENOMIC DNA]</scope>
    <source>
        <strain evidence="4 5">ALL</strain>
    </source>
</reference>
<feature type="domain" description="Transglutaminase-like" evidence="3">
    <location>
        <begin position="308"/>
        <end position="408"/>
    </location>
</feature>
<dbReference type="Gene3D" id="3.90.260.10">
    <property type="entry name" value="Transglutaminase-like"/>
    <property type="match status" value="1"/>
</dbReference>
<dbReference type="STRING" id="34508.A0A4U5PE93"/>
<dbReference type="InterPro" id="IPR036238">
    <property type="entry name" value="Transglutaminase_C_sf"/>
</dbReference>
<feature type="binding site" evidence="2">
    <location>
        <position position="504"/>
    </location>
    <ligand>
        <name>Ca(2+)</name>
        <dbReference type="ChEBI" id="CHEBI:29108"/>
    </ligand>
</feature>
<evidence type="ECO:0000256" key="2">
    <source>
        <dbReference type="PIRSR" id="PIRSR000459-2"/>
    </source>
</evidence>
<dbReference type="PIRSF" id="PIRSF000459">
    <property type="entry name" value="TGM_EBP42"/>
    <property type="match status" value="1"/>
</dbReference>
<protein>
    <recommendedName>
        <fullName evidence="3">Transglutaminase-like domain-containing protein</fullName>
    </recommendedName>
</protein>